<dbReference type="AlphaFoldDB" id="A0A7E4VHG3"/>
<proteinExistence type="predicted"/>
<protein>
    <submittedName>
        <fullName evidence="3">Activin_recp domain-containing protein</fullName>
    </submittedName>
</protein>
<name>A0A7E4VHG3_PANRE</name>
<reference evidence="3" key="2">
    <citation type="submission" date="2020-10" db="UniProtKB">
        <authorList>
            <consortium name="WormBaseParasite"/>
        </authorList>
    </citation>
    <scope>IDENTIFICATION</scope>
</reference>
<organism evidence="2 3">
    <name type="scientific">Panagrellus redivivus</name>
    <name type="common">Microworm</name>
    <dbReference type="NCBI Taxonomy" id="6233"/>
    <lineage>
        <taxon>Eukaryota</taxon>
        <taxon>Metazoa</taxon>
        <taxon>Ecdysozoa</taxon>
        <taxon>Nematoda</taxon>
        <taxon>Chromadorea</taxon>
        <taxon>Rhabditida</taxon>
        <taxon>Tylenchina</taxon>
        <taxon>Panagrolaimomorpha</taxon>
        <taxon>Panagrolaimoidea</taxon>
        <taxon>Panagrolaimidae</taxon>
        <taxon>Panagrellus</taxon>
    </lineage>
</organism>
<dbReference type="Proteomes" id="UP000492821">
    <property type="component" value="Unassembled WGS sequence"/>
</dbReference>
<sequence length="127" mass="13626">MRVAVFVVFSSFVMKTLAISCYDCRSDDSTCNTGACQGAICVKMETANLDNERRTVHKSCSDEFEETQCKQSTFGSKMIIRCTCDSGAFCNGEDALMAAGLIANSAPMGWSLGVFGLCFGAVLINVN</sequence>
<keyword evidence="1" id="KW-0732">Signal</keyword>
<evidence type="ECO:0000313" key="3">
    <source>
        <dbReference type="WBParaSite" id="Pan_g21005.t1"/>
    </source>
</evidence>
<reference evidence="2" key="1">
    <citation type="journal article" date="2013" name="Genetics">
        <title>The draft genome and transcriptome of Panagrellus redivivus are shaped by the harsh demands of a free-living lifestyle.</title>
        <authorList>
            <person name="Srinivasan J."/>
            <person name="Dillman A.R."/>
            <person name="Macchietto M.G."/>
            <person name="Heikkinen L."/>
            <person name="Lakso M."/>
            <person name="Fracchia K.M."/>
            <person name="Antoshechkin I."/>
            <person name="Mortazavi A."/>
            <person name="Wong G."/>
            <person name="Sternberg P.W."/>
        </authorList>
    </citation>
    <scope>NUCLEOTIDE SEQUENCE [LARGE SCALE GENOMIC DNA]</scope>
    <source>
        <strain evidence="2">MT8872</strain>
    </source>
</reference>
<dbReference type="WBParaSite" id="Pan_g21005.t1">
    <property type="protein sequence ID" value="Pan_g21005.t1"/>
    <property type="gene ID" value="Pan_g21005"/>
</dbReference>
<keyword evidence="2" id="KW-1185">Reference proteome</keyword>
<feature type="signal peptide" evidence="1">
    <location>
        <begin position="1"/>
        <end position="18"/>
    </location>
</feature>
<accession>A0A7E4VHG3</accession>
<evidence type="ECO:0000313" key="2">
    <source>
        <dbReference type="Proteomes" id="UP000492821"/>
    </source>
</evidence>
<feature type="chain" id="PRO_5028797993" evidence="1">
    <location>
        <begin position="19"/>
        <end position="127"/>
    </location>
</feature>
<evidence type="ECO:0000256" key="1">
    <source>
        <dbReference type="SAM" id="SignalP"/>
    </source>
</evidence>